<protein>
    <recommendedName>
        <fullName evidence="3">Glycosyltransferase</fullName>
    </recommendedName>
</protein>
<accession>A0AAW1QNE1</accession>
<dbReference type="SUPFAM" id="SSF53756">
    <property type="entry name" value="UDP-Glycosyltransferase/glycogen phosphorylase"/>
    <property type="match status" value="1"/>
</dbReference>
<evidence type="ECO:0000313" key="1">
    <source>
        <dbReference type="EMBL" id="KAK9822651.1"/>
    </source>
</evidence>
<keyword evidence="2" id="KW-1185">Reference proteome</keyword>
<dbReference type="AlphaFoldDB" id="A0AAW1QNE1"/>
<evidence type="ECO:0000313" key="2">
    <source>
        <dbReference type="Proteomes" id="UP001445335"/>
    </source>
</evidence>
<comment type="caution">
    <text evidence="1">The sequence shown here is derived from an EMBL/GenBank/DDBJ whole genome shotgun (WGS) entry which is preliminary data.</text>
</comment>
<dbReference type="Proteomes" id="UP001445335">
    <property type="component" value="Unassembled WGS sequence"/>
</dbReference>
<dbReference type="Pfam" id="PF13692">
    <property type="entry name" value="Glyco_trans_1_4"/>
    <property type="match status" value="1"/>
</dbReference>
<dbReference type="EMBL" id="JALJOU010000085">
    <property type="protein sequence ID" value="KAK9822651.1"/>
    <property type="molecule type" value="Genomic_DNA"/>
</dbReference>
<proteinExistence type="predicted"/>
<evidence type="ECO:0008006" key="3">
    <source>
        <dbReference type="Google" id="ProtNLM"/>
    </source>
</evidence>
<sequence length="368" mass="39191">MKLVFISLEFTAGTFSGNGVYAANQVRALAGLGHDVLVIAGKPPGHDKAPYASGACCILEVELPRWGRLDRPCAWQEFAAGAAELVQRMASFGARAALGVDWTSLAPYQQLADGLRRAGHSAPPYVFMNYRVHLRTAAEEDCAFIRSVEAEAATTAALMTVLSCSDAAYSLEHLAHPDRPALRPQVLFPALRMDLARIPLPADKDPLRFVEVVECLAAKGALERLQVTPLLLGSAQTPYAHQLRERFRAAAPGVRVEARFLGPDDMARIYAQTLLNLHPCLYDAFGMTVVEAASQGAPSVFNRGGAVGAGDLLSPARGEAIELDLAQPAGAIADELVGLLSDPASLATVAWLSSSGLSDVSITQHGWR</sequence>
<gene>
    <name evidence="1" type="ORF">WJX81_003711</name>
</gene>
<dbReference type="Gene3D" id="3.40.50.2000">
    <property type="entry name" value="Glycogen Phosphorylase B"/>
    <property type="match status" value="2"/>
</dbReference>
<name>A0AAW1QNE1_9CHLO</name>
<organism evidence="1 2">
    <name type="scientific">Elliptochloris bilobata</name>
    <dbReference type="NCBI Taxonomy" id="381761"/>
    <lineage>
        <taxon>Eukaryota</taxon>
        <taxon>Viridiplantae</taxon>
        <taxon>Chlorophyta</taxon>
        <taxon>core chlorophytes</taxon>
        <taxon>Trebouxiophyceae</taxon>
        <taxon>Trebouxiophyceae incertae sedis</taxon>
        <taxon>Elliptochloris clade</taxon>
        <taxon>Elliptochloris</taxon>
    </lineage>
</organism>
<reference evidence="1 2" key="1">
    <citation type="journal article" date="2024" name="Nat. Commun.">
        <title>Phylogenomics reveals the evolutionary origins of lichenization in chlorophyte algae.</title>
        <authorList>
            <person name="Puginier C."/>
            <person name="Libourel C."/>
            <person name="Otte J."/>
            <person name="Skaloud P."/>
            <person name="Haon M."/>
            <person name="Grisel S."/>
            <person name="Petersen M."/>
            <person name="Berrin J.G."/>
            <person name="Delaux P.M."/>
            <person name="Dal Grande F."/>
            <person name="Keller J."/>
        </authorList>
    </citation>
    <scope>NUCLEOTIDE SEQUENCE [LARGE SCALE GENOMIC DNA]</scope>
    <source>
        <strain evidence="1 2">SAG 245.80</strain>
    </source>
</reference>